<evidence type="ECO:0000313" key="2">
    <source>
        <dbReference type="Proteomes" id="UP000623250"/>
    </source>
</evidence>
<dbReference type="RefSeq" id="WP_155955252.1">
    <property type="nucleotide sequence ID" value="NZ_JAEMUK010000001.1"/>
</dbReference>
<accession>A0A8I1G7G4</accession>
<gene>
    <name evidence="1" type="ORF">JDN41_00160</name>
</gene>
<protein>
    <submittedName>
        <fullName evidence="1">Uncharacterized protein</fullName>
    </submittedName>
</protein>
<organism evidence="1 2">
    <name type="scientific">Rhodomicrobium udaipurense</name>
    <dbReference type="NCBI Taxonomy" id="1202716"/>
    <lineage>
        <taxon>Bacteria</taxon>
        <taxon>Pseudomonadati</taxon>
        <taxon>Pseudomonadota</taxon>
        <taxon>Alphaproteobacteria</taxon>
        <taxon>Hyphomicrobiales</taxon>
        <taxon>Hyphomicrobiaceae</taxon>
        <taxon>Rhodomicrobium</taxon>
    </lineage>
</organism>
<comment type="caution">
    <text evidence="1">The sequence shown here is derived from an EMBL/GenBank/DDBJ whole genome shotgun (WGS) entry which is preliminary data.</text>
</comment>
<sequence length="189" mass="20617">MTDGTARYLTERAMAELEQFRVRLRRSVLDETTALSAALVRQLPGVGVTVNGRAAPPASWTGRMLSLHVFVKRTRDSLLLLSHTMLDQTARQDEDGRPFGWTCSLRQELHGADLAVLRAREIAVTYSGALGDEPLPVKLSEAAQEFAAALEAGRFTIGVSGLVQEMAAAARPLLPQKPEHRSSRSGRGR</sequence>
<dbReference type="Proteomes" id="UP000623250">
    <property type="component" value="Unassembled WGS sequence"/>
</dbReference>
<keyword evidence="2" id="KW-1185">Reference proteome</keyword>
<dbReference type="EMBL" id="JAEMUK010000001">
    <property type="protein sequence ID" value="MBJ7541968.1"/>
    <property type="molecule type" value="Genomic_DNA"/>
</dbReference>
<reference evidence="1 2" key="1">
    <citation type="submission" date="2020-12" db="EMBL/GenBank/DDBJ databases">
        <title>Revised draft genomes of Rhodomicrobium vannielii ATCC 17100 and Rhodomicrobium udaipurense JA643.</title>
        <authorList>
            <person name="Conners E.M."/>
            <person name="Davenport E.J."/>
            <person name="Bose A."/>
        </authorList>
    </citation>
    <scope>NUCLEOTIDE SEQUENCE [LARGE SCALE GENOMIC DNA]</scope>
    <source>
        <strain evidence="1 2">JA643</strain>
    </source>
</reference>
<dbReference type="AlphaFoldDB" id="A0A8I1G7G4"/>
<proteinExistence type="predicted"/>
<name>A0A8I1G7G4_9HYPH</name>
<evidence type="ECO:0000313" key="1">
    <source>
        <dbReference type="EMBL" id="MBJ7541968.1"/>
    </source>
</evidence>